<evidence type="ECO:0000313" key="7">
    <source>
        <dbReference type="EMBL" id="NSL55499.1"/>
    </source>
</evidence>
<dbReference type="InterPro" id="IPR022641">
    <property type="entry name" value="CheR_N"/>
</dbReference>
<dbReference type="InterPro" id="IPR036804">
    <property type="entry name" value="CheR_N_sf"/>
</dbReference>
<dbReference type="InterPro" id="IPR000780">
    <property type="entry name" value="CheR_MeTrfase"/>
</dbReference>
<reference evidence="7 8" key="1">
    <citation type="submission" date="2020-06" db="EMBL/GenBank/DDBJ databases">
        <title>Draft genome of Uliginosibacterium sp. IMCC34675.</title>
        <authorList>
            <person name="Song J."/>
        </authorList>
    </citation>
    <scope>NUCLEOTIDE SEQUENCE [LARGE SCALE GENOMIC DNA]</scope>
    <source>
        <strain evidence="7 8">IMCC34675</strain>
    </source>
</reference>
<dbReference type="PANTHER" id="PTHR24422:SF26">
    <property type="entry name" value="CHEMOTAXIS PROTEIN METHYLTRANSFERASE"/>
    <property type="match status" value="1"/>
</dbReference>
<dbReference type="EC" id="2.1.1.80" evidence="5"/>
<keyword evidence="8" id="KW-1185">Reference proteome</keyword>
<dbReference type="Proteomes" id="UP000778523">
    <property type="component" value="Unassembled WGS sequence"/>
</dbReference>
<evidence type="ECO:0000256" key="5">
    <source>
        <dbReference type="PIRNR" id="PIRNR000410"/>
    </source>
</evidence>
<evidence type="ECO:0000313" key="8">
    <source>
        <dbReference type="Proteomes" id="UP000778523"/>
    </source>
</evidence>
<dbReference type="RefSeq" id="WP_170021889.1">
    <property type="nucleotide sequence ID" value="NZ_JABCSC020000002.1"/>
</dbReference>
<keyword evidence="4 5" id="KW-0949">S-adenosyl-L-methionine</keyword>
<dbReference type="Gene3D" id="3.40.50.150">
    <property type="entry name" value="Vaccinia Virus protein VP39"/>
    <property type="match status" value="1"/>
</dbReference>
<evidence type="ECO:0000256" key="4">
    <source>
        <dbReference type="ARBA" id="ARBA00022691"/>
    </source>
</evidence>
<comment type="function">
    <text evidence="5">Methylation of the membrane-bound methyl-accepting chemotaxis proteins (MCP) to form gamma-glutamyl methyl ester residues in MCP.</text>
</comment>
<evidence type="ECO:0000259" key="6">
    <source>
        <dbReference type="PROSITE" id="PS50123"/>
    </source>
</evidence>
<keyword evidence="2 5" id="KW-0489">Methyltransferase</keyword>
<comment type="caution">
    <text evidence="7">The sequence shown here is derived from an EMBL/GenBank/DDBJ whole genome shotgun (WGS) entry which is preliminary data.</text>
</comment>
<dbReference type="PROSITE" id="PS50123">
    <property type="entry name" value="CHER"/>
    <property type="match status" value="1"/>
</dbReference>
<dbReference type="PRINTS" id="PR00996">
    <property type="entry name" value="CHERMTFRASE"/>
</dbReference>
<dbReference type="PIRSF" id="PIRSF000410">
    <property type="entry name" value="CheR"/>
    <property type="match status" value="1"/>
</dbReference>
<evidence type="ECO:0000256" key="3">
    <source>
        <dbReference type="ARBA" id="ARBA00022679"/>
    </source>
</evidence>
<dbReference type="InterPro" id="IPR029063">
    <property type="entry name" value="SAM-dependent_MTases_sf"/>
</dbReference>
<gene>
    <name evidence="7" type="ORF">HJ583_010725</name>
</gene>
<evidence type="ECO:0000256" key="2">
    <source>
        <dbReference type="ARBA" id="ARBA00022603"/>
    </source>
</evidence>
<dbReference type="InterPro" id="IPR022642">
    <property type="entry name" value="CheR_C"/>
</dbReference>
<dbReference type="SMART" id="SM00138">
    <property type="entry name" value="MeTrc"/>
    <property type="match status" value="1"/>
</dbReference>
<dbReference type="InterPro" id="IPR026024">
    <property type="entry name" value="Chemotaxis_MeTrfase_CheR"/>
</dbReference>
<proteinExistence type="predicted"/>
<dbReference type="CDD" id="cd02440">
    <property type="entry name" value="AdoMet_MTases"/>
    <property type="match status" value="1"/>
</dbReference>
<dbReference type="Pfam" id="PF01739">
    <property type="entry name" value="CheR"/>
    <property type="match status" value="1"/>
</dbReference>
<comment type="catalytic activity">
    <reaction evidence="1 5">
        <text>L-glutamyl-[protein] + S-adenosyl-L-methionine = [protein]-L-glutamate 5-O-methyl ester + S-adenosyl-L-homocysteine</text>
        <dbReference type="Rhea" id="RHEA:24452"/>
        <dbReference type="Rhea" id="RHEA-COMP:10208"/>
        <dbReference type="Rhea" id="RHEA-COMP:10311"/>
        <dbReference type="ChEBI" id="CHEBI:29973"/>
        <dbReference type="ChEBI" id="CHEBI:57856"/>
        <dbReference type="ChEBI" id="CHEBI:59789"/>
        <dbReference type="ChEBI" id="CHEBI:82795"/>
        <dbReference type="EC" id="2.1.1.80"/>
    </reaction>
</comment>
<dbReference type="SUPFAM" id="SSF47757">
    <property type="entry name" value="Chemotaxis receptor methyltransferase CheR, N-terminal domain"/>
    <property type="match status" value="1"/>
</dbReference>
<dbReference type="Pfam" id="PF03705">
    <property type="entry name" value="CheR_N"/>
    <property type="match status" value="1"/>
</dbReference>
<sequence>MPRLPHPLSDQSFAWLQAYFEQASGIRLRPEKKMLVISRLQKRLEARRLPGFDAYCALLRDPAEEAERQKMLDALTTHETYFFREPRQHEHFAQTALPGFKRKPVKVWSAACSSGEETWSLAMQLAEHFGLHGWELTGSDISTQVLEHAARGLYPLERLQNMPERTLHRWCRKGLERYHGQFLIAPALRQRVRFQQHNLLEPASALGEFDVVFLRNVLIYFDAPRRSRILAHVVACLQPGGYLYLGESETLTALPAGMQQTGTAVFRRTQPTK</sequence>
<dbReference type="EMBL" id="JABCSC020000002">
    <property type="protein sequence ID" value="NSL55499.1"/>
    <property type="molecule type" value="Genomic_DNA"/>
</dbReference>
<feature type="domain" description="CheR-type methyltransferase" evidence="6">
    <location>
        <begin position="7"/>
        <end position="271"/>
    </location>
</feature>
<name>A0ABX2IFN1_9RHOO</name>
<protein>
    <recommendedName>
        <fullName evidence="5">Chemotaxis protein methyltransferase</fullName>
        <ecNumber evidence="5">2.1.1.80</ecNumber>
    </recommendedName>
</protein>
<dbReference type="SUPFAM" id="SSF53335">
    <property type="entry name" value="S-adenosyl-L-methionine-dependent methyltransferases"/>
    <property type="match status" value="1"/>
</dbReference>
<dbReference type="Gene3D" id="1.10.155.10">
    <property type="entry name" value="Chemotaxis receptor methyltransferase CheR, N-terminal domain"/>
    <property type="match status" value="1"/>
</dbReference>
<keyword evidence="3 5" id="KW-0808">Transferase</keyword>
<accession>A0ABX2IFN1</accession>
<evidence type="ECO:0000256" key="1">
    <source>
        <dbReference type="ARBA" id="ARBA00001541"/>
    </source>
</evidence>
<organism evidence="7 8">
    <name type="scientific">Uliginosibacterium aquaticum</name>
    <dbReference type="NCBI Taxonomy" id="2731212"/>
    <lineage>
        <taxon>Bacteria</taxon>
        <taxon>Pseudomonadati</taxon>
        <taxon>Pseudomonadota</taxon>
        <taxon>Betaproteobacteria</taxon>
        <taxon>Rhodocyclales</taxon>
        <taxon>Zoogloeaceae</taxon>
        <taxon>Uliginosibacterium</taxon>
    </lineage>
</organism>
<dbReference type="PANTHER" id="PTHR24422">
    <property type="entry name" value="CHEMOTAXIS PROTEIN METHYLTRANSFERASE"/>
    <property type="match status" value="1"/>
</dbReference>
<dbReference type="InterPro" id="IPR050903">
    <property type="entry name" value="Bact_Chemotaxis_MeTrfase"/>
</dbReference>